<evidence type="ECO:0000313" key="3">
    <source>
        <dbReference type="Proteomes" id="UP000030669"/>
    </source>
</evidence>
<dbReference type="EMBL" id="KB469300">
    <property type="protein sequence ID" value="EPQ56240.1"/>
    <property type="molecule type" value="Genomic_DNA"/>
</dbReference>
<dbReference type="Proteomes" id="UP000030669">
    <property type="component" value="Unassembled WGS sequence"/>
</dbReference>
<accession>S7RNX9</accession>
<feature type="region of interest" description="Disordered" evidence="1">
    <location>
        <begin position="1"/>
        <end position="41"/>
    </location>
</feature>
<feature type="compositionally biased region" description="Basic and acidic residues" evidence="1">
    <location>
        <begin position="29"/>
        <end position="41"/>
    </location>
</feature>
<evidence type="ECO:0000256" key="1">
    <source>
        <dbReference type="SAM" id="MobiDB-lite"/>
    </source>
</evidence>
<name>S7RNX9_GLOTA</name>
<sequence length="184" mass="20616">MSNSPTPSQGRADGSHSPPPLPVPPFPAARDEDITVNKDDNGNPIEIIVRVPDDPSRAQACDAFASVTLCGKHSEYRDVVQLTLDNRSIWGTLPHLCDPEQGLLPNLKTLRLEDVDFKEDFKAQLGVLRGRKELKVELAWPKGNVATERRGAMRDYLETIELRLQSTHSLEELGREEAFYCQRD</sequence>
<protein>
    <submittedName>
        <fullName evidence="2">Uncharacterized protein</fullName>
    </submittedName>
</protein>
<feature type="compositionally biased region" description="Pro residues" evidence="1">
    <location>
        <begin position="17"/>
        <end position="27"/>
    </location>
</feature>
<dbReference type="RefSeq" id="XP_007865005.1">
    <property type="nucleotide sequence ID" value="XM_007866814.1"/>
</dbReference>
<organism evidence="2 3">
    <name type="scientific">Gloeophyllum trabeum (strain ATCC 11539 / FP-39264 / Madison 617)</name>
    <name type="common">Brown rot fungus</name>
    <dbReference type="NCBI Taxonomy" id="670483"/>
    <lineage>
        <taxon>Eukaryota</taxon>
        <taxon>Fungi</taxon>
        <taxon>Dikarya</taxon>
        <taxon>Basidiomycota</taxon>
        <taxon>Agaricomycotina</taxon>
        <taxon>Agaricomycetes</taxon>
        <taxon>Gloeophyllales</taxon>
        <taxon>Gloeophyllaceae</taxon>
        <taxon>Gloeophyllum</taxon>
    </lineage>
</organism>
<dbReference type="AlphaFoldDB" id="S7RNX9"/>
<dbReference type="KEGG" id="gtr:GLOTRDRAFT_92758"/>
<reference evidence="2" key="1">
    <citation type="journal article" date="2012" name="Science">
        <title>The Paleozoic origin of enzymatic lignin decomposition reconstructed from 31 fungal genomes.</title>
        <authorList>
            <person name="Floudas D."/>
            <person name="Binder M."/>
            <person name="Riley R."/>
            <person name="Barry K."/>
            <person name="Blanchette R.A."/>
            <person name="Henrissat B."/>
            <person name="Martinez A.T."/>
            <person name="Otillar R."/>
            <person name="Spatafora J.W."/>
            <person name="Yadav J.S."/>
            <person name="Aerts A."/>
            <person name="Benoit I."/>
            <person name="Boyd A."/>
            <person name="Carlson A."/>
            <person name="Copeland A."/>
            <person name="Coutinho P.M."/>
            <person name="de Vries R.P."/>
            <person name="Ferreira P."/>
            <person name="Findley K."/>
            <person name="Foster B."/>
            <person name="Gaskell J."/>
            <person name="Glotzer D."/>
            <person name="Gorecki P."/>
            <person name="Heitman J."/>
            <person name="Hesse C."/>
            <person name="Hori C."/>
            <person name="Igarashi K."/>
            <person name="Jurgens J.A."/>
            <person name="Kallen N."/>
            <person name="Kersten P."/>
            <person name="Kohler A."/>
            <person name="Kuees U."/>
            <person name="Kumar T.K.A."/>
            <person name="Kuo A."/>
            <person name="LaButti K."/>
            <person name="Larrondo L.F."/>
            <person name="Lindquist E."/>
            <person name="Ling A."/>
            <person name="Lombard V."/>
            <person name="Lucas S."/>
            <person name="Lundell T."/>
            <person name="Martin R."/>
            <person name="McLaughlin D.J."/>
            <person name="Morgenstern I."/>
            <person name="Morin E."/>
            <person name="Murat C."/>
            <person name="Nagy L.G."/>
            <person name="Nolan M."/>
            <person name="Ohm R.A."/>
            <person name="Patyshakuliyeva A."/>
            <person name="Rokas A."/>
            <person name="Ruiz-Duenas F.J."/>
            <person name="Sabat G."/>
            <person name="Salamov A."/>
            <person name="Samejima M."/>
            <person name="Schmutz J."/>
            <person name="Slot J.C."/>
            <person name="St John F."/>
            <person name="Stenlid J."/>
            <person name="Sun H."/>
            <person name="Sun S."/>
            <person name="Syed K."/>
            <person name="Tsang A."/>
            <person name="Wiebenga A."/>
            <person name="Young D."/>
            <person name="Pisabarro A."/>
            <person name="Eastwood D.C."/>
            <person name="Martin F."/>
            <person name="Cullen D."/>
            <person name="Grigoriev I.V."/>
            <person name="Hibbett D.S."/>
        </authorList>
    </citation>
    <scope>NUCLEOTIDE SEQUENCE [LARGE SCALE GENOMIC DNA]</scope>
    <source>
        <strain evidence="2">ATCC 11539</strain>
    </source>
</reference>
<proteinExistence type="predicted"/>
<gene>
    <name evidence="2" type="ORF">GLOTRDRAFT_92758</name>
</gene>
<evidence type="ECO:0000313" key="2">
    <source>
        <dbReference type="EMBL" id="EPQ56240.1"/>
    </source>
</evidence>
<dbReference type="GeneID" id="19309416"/>
<dbReference type="HOGENOM" id="CLU_1468298_0_0_1"/>
<keyword evidence="3" id="KW-1185">Reference proteome</keyword>